<protein>
    <submittedName>
        <fullName evidence="1">Uncharacterized protein</fullName>
    </submittedName>
</protein>
<proteinExistence type="predicted"/>
<evidence type="ECO:0000313" key="1">
    <source>
        <dbReference type="EMBL" id="KAI5662256.1"/>
    </source>
</evidence>
<sequence>MGTAAAAAISSRSFWLQSTSKCSTFSVKPKICFLVKTTNNPQTVAFPKDSSFSSFFNHLPAQKDNGDRCRFSLNLKANFSPPVGSTATEEPATKVKFQSSVNIPGCSTSLSLLGTGYREKVFAIIGVKVYAAGFYVNQSVFPKLDAWKGRSADDLKQDSVLFDTILKAPLEKSLQIVLVRDVDGKTFWDALDEAISPRIKQPSAASESALSSFRRIFQGRSLNKGTFIFLTWVDSIKMLVSSSSEGMPSVVDATIESTDVTSALFDVFLGGDPVSPSLKNSVANGLAANLK</sequence>
<comment type="caution">
    <text evidence="1">The sequence shown here is derived from an EMBL/GenBank/DDBJ whole genome shotgun (WGS) entry which is preliminary data.</text>
</comment>
<reference evidence="2" key="1">
    <citation type="journal article" date="2023" name="Nat. Plants">
        <title>Single-cell RNA sequencing provides a high-resolution roadmap for understanding the multicellular compartmentation of specialized metabolism.</title>
        <authorList>
            <person name="Sun S."/>
            <person name="Shen X."/>
            <person name="Li Y."/>
            <person name="Li Y."/>
            <person name="Wang S."/>
            <person name="Li R."/>
            <person name="Zhang H."/>
            <person name="Shen G."/>
            <person name="Guo B."/>
            <person name="Wei J."/>
            <person name="Xu J."/>
            <person name="St-Pierre B."/>
            <person name="Chen S."/>
            <person name="Sun C."/>
        </authorList>
    </citation>
    <scope>NUCLEOTIDE SEQUENCE [LARGE SCALE GENOMIC DNA]</scope>
</reference>
<name>A0ACC0ANR1_CATRO</name>
<keyword evidence="2" id="KW-1185">Reference proteome</keyword>
<gene>
    <name evidence="1" type="ORF">M9H77_21579</name>
</gene>
<dbReference type="Proteomes" id="UP001060085">
    <property type="component" value="Linkage Group LG05"/>
</dbReference>
<evidence type="ECO:0000313" key="2">
    <source>
        <dbReference type="Proteomes" id="UP001060085"/>
    </source>
</evidence>
<dbReference type="EMBL" id="CM044705">
    <property type="protein sequence ID" value="KAI5662256.1"/>
    <property type="molecule type" value="Genomic_DNA"/>
</dbReference>
<organism evidence="1 2">
    <name type="scientific">Catharanthus roseus</name>
    <name type="common">Madagascar periwinkle</name>
    <name type="synonym">Vinca rosea</name>
    <dbReference type="NCBI Taxonomy" id="4058"/>
    <lineage>
        <taxon>Eukaryota</taxon>
        <taxon>Viridiplantae</taxon>
        <taxon>Streptophyta</taxon>
        <taxon>Embryophyta</taxon>
        <taxon>Tracheophyta</taxon>
        <taxon>Spermatophyta</taxon>
        <taxon>Magnoliopsida</taxon>
        <taxon>eudicotyledons</taxon>
        <taxon>Gunneridae</taxon>
        <taxon>Pentapetalae</taxon>
        <taxon>asterids</taxon>
        <taxon>lamiids</taxon>
        <taxon>Gentianales</taxon>
        <taxon>Apocynaceae</taxon>
        <taxon>Rauvolfioideae</taxon>
        <taxon>Vinceae</taxon>
        <taxon>Catharanthinae</taxon>
        <taxon>Catharanthus</taxon>
    </lineage>
</organism>
<accession>A0ACC0ANR1</accession>